<dbReference type="EC" id="1.3.98.1" evidence="1"/>
<dbReference type="eggNOG" id="COG0543">
    <property type="taxonomic scope" value="Bacteria"/>
</dbReference>
<dbReference type="Gene3D" id="2.40.30.10">
    <property type="entry name" value="Translation factors"/>
    <property type="match status" value="1"/>
</dbReference>
<organism evidence="1 2">
    <name type="scientific">Caldisalinibacter kiritimatiensis</name>
    <dbReference type="NCBI Taxonomy" id="1304284"/>
    <lineage>
        <taxon>Bacteria</taxon>
        <taxon>Bacillati</taxon>
        <taxon>Bacillota</taxon>
        <taxon>Tissierellia</taxon>
        <taxon>Tissierellales</taxon>
        <taxon>Thermohalobacteraceae</taxon>
        <taxon>Caldisalinibacter</taxon>
    </lineage>
</organism>
<sequence length="323" mass="36253">MTKERLECVDAGSEYCPCYLAETNNCITCSHLQGKDFCDCNWRGVCIYQEYAWNGYKSKFNRTTTKAAIVKRINVTDNCTVLELKVTKTLARQLSEAGSYVFLRDINLPSYFDVPMSIMDTDVTNGCVYIAYQKLGSKTKKLDDTKDKLFLRGPYWNGVFGLRNLKKVKNSKCLIVARGIAQAPSVLVAKKLIRNNNEIVMIIDKGKVGKNFIDEYLEGLNLNIVEENVMQEKGILLIKNILKNENISLIYSGGSDVLHSKLINMIDDLSIEPYIVATNNGEICCGEGICGSCSTRLKDGTIVKTCKTQVDARKIIERRVCID</sequence>
<protein>
    <submittedName>
        <fullName evidence="1">Dihydroorotate dehydrogenase electron transfer subunit</fullName>
        <ecNumber evidence="1">1.3.98.1</ecNumber>
    </submittedName>
</protein>
<comment type="caution">
    <text evidence="1">The sequence shown here is derived from an EMBL/GenBank/DDBJ whole genome shotgun (WGS) entry which is preliminary data.</text>
</comment>
<dbReference type="PATRIC" id="fig|1304284.3.peg.834"/>
<reference evidence="1 2" key="1">
    <citation type="journal article" date="2015" name="Geomicrobiol. J.">
        <title>Caldisalinibacter kiritimatiensis gen. nov., sp. nov., a moderately thermohalophilic thiosulfate-reducing bacterium from a hypersaline microbial mat.</title>
        <authorList>
            <person name="Ben Hania W."/>
            <person name="Joseph M."/>
            <person name="Fiebig A."/>
            <person name="Bunk B."/>
            <person name="Klenk H.-P."/>
            <person name="Fardeau M.-L."/>
            <person name="Spring S."/>
        </authorList>
    </citation>
    <scope>NUCLEOTIDE SEQUENCE [LARGE SCALE GENOMIC DNA]</scope>
    <source>
        <strain evidence="1 2">L21-TH-D2</strain>
    </source>
</reference>
<dbReference type="PANTHER" id="PTHR43513">
    <property type="entry name" value="DIHYDROOROTATE DEHYDROGENASE B (NAD(+)), ELECTRON TRANSFER SUBUNIT"/>
    <property type="match status" value="1"/>
</dbReference>
<dbReference type="OrthoDB" id="1704963at2"/>
<dbReference type="RefSeq" id="WP_006310313.1">
    <property type="nucleotide sequence ID" value="NZ_ARZA01000086.1"/>
</dbReference>
<gene>
    <name evidence="1" type="ORF">L21TH_0849</name>
</gene>
<dbReference type="AlphaFoldDB" id="R1CQZ2"/>
<dbReference type="InterPro" id="IPR050353">
    <property type="entry name" value="PyrK_electron_transfer"/>
</dbReference>
<dbReference type="NCBIfam" id="NF004470">
    <property type="entry name" value="PRK05802.1"/>
    <property type="match status" value="1"/>
</dbReference>
<name>R1CQZ2_9FIRM</name>
<dbReference type="InterPro" id="IPR006058">
    <property type="entry name" value="2Fe2S_fd_BS"/>
</dbReference>
<proteinExistence type="predicted"/>
<dbReference type="STRING" id="1304284.L21TH_0849"/>
<dbReference type="InterPro" id="IPR017938">
    <property type="entry name" value="Riboflavin_synthase-like_b-brl"/>
</dbReference>
<dbReference type="PANTHER" id="PTHR43513:SF3">
    <property type="entry name" value="DIHYDROOROTATE DEHYDROGENASE B (NAD(+)), ELECTRON TRANSFER SUBUNIT-RELATED"/>
    <property type="match status" value="1"/>
</dbReference>
<evidence type="ECO:0000313" key="2">
    <source>
        <dbReference type="Proteomes" id="UP000013378"/>
    </source>
</evidence>
<evidence type="ECO:0000313" key="1">
    <source>
        <dbReference type="EMBL" id="EOD01086.1"/>
    </source>
</evidence>
<dbReference type="EMBL" id="ARZA01000086">
    <property type="protein sequence ID" value="EOD01086.1"/>
    <property type="molecule type" value="Genomic_DNA"/>
</dbReference>
<keyword evidence="2" id="KW-1185">Reference proteome</keyword>
<accession>R1CQZ2</accession>
<dbReference type="PROSITE" id="PS00197">
    <property type="entry name" value="2FE2S_FER_1"/>
    <property type="match status" value="1"/>
</dbReference>
<dbReference type="CDD" id="cd06192">
    <property type="entry name" value="DHOD_e_trans_like"/>
    <property type="match status" value="1"/>
</dbReference>
<dbReference type="GO" id="GO:1990663">
    <property type="term" value="F:dihydroorotate dehydrogenase (fumarate) activity"/>
    <property type="evidence" value="ECO:0007669"/>
    <property type="project" value="UniProtKB-EC"/>
</dbReference>
<dbReference type="GO" id="GO:0051537">
    <property type="term" value="F:2 iron, 2 sulfur cluster binding"/>
    <property type="evidence" value="ECO:0007669"/>
    <property type="project" value="InterPro"/>
</dbReference>
<dbReference type="Proteomes" id="UP000013378">
    <property type="component" value="Unassembled WGS sequence"/>
</dbReference>
<dbReference type="SUPFAM" id="SSF63380">
    <property type="entry name" value="Riboflavin synthase domain-like"/>
    <property type="match status" value="1"/>
</dbReference>
<dbReference type="InterPro" id="IPR036010">
    <property type="entry name" value="2Fe-2S_ferredoxin-like_sf"/>
</dbReference>
<dbReference type="SUPFAM" id="SSF54292">
    <property type="entry name" value="2Fe-2S ferredoxin-like"/>
    <property type="match status" value="1"/>
</dbReference>
<keyword evidence="1" id="KW-0560">Oxidoreductase</keyword>